<evidence type="ECO:0000313" key="1">
    <source>
        <dbReference type="EMBL" id="CAI0449966.1"/>
    </source>
</evidence>
<dbReference type="AlphaFoldDB" id="A0AAV0MV93"/>
<dbReference type="Proteomes" id="UP001154282">
    <property type="component" value="Unassembled WGS sequence"/>
</dbReference>
<organism evidence="1 2">
    <name type="scientific">Linum tenue</name>
    <dbReference type="NCBI Taxonomy" id="586396"/>
    <lineage>
        <taxon>Eukaryota</taxon>
        <taxon>Viridiplantae</taxon>
        <taxon>Streptophyta</taxon>
        <taxon>Embryophyta</taxon>
        <taxon>Tracheophyta</taxon>
        <taxon>Spermatophyta</taxon>
        <taxon>Magnoliopsida</taxon>
        <taxon>eudicotyledons</taxon>
        <taxon>Gunneridae</taxon>
        <taxon>Pentapetalae</taxon>
        <taxon>rosids</taxon>
        <taxon>fabids</taxon>
        <taxon>Malpighiales</taxon>
        <taxon>Linaceae</taxon>
        <taxon>Linum</taxon>
    </lineage>
</organism>
<name>A0AAV0MV93_9ROSI</name>
<feature type="non-terminal residue" evidence="1">
    <location>
        <position position="1"/>
    </location>
</feature>
<gene>
    <name evidence="1" type="ORF">LITE_LOCUS30352</name>
</gene>
<evidence type="ECO:0000313" key="2">
    <source>
        <dbReference type="Proteomes" id="UP001154282"/>
    </source>
</evidence>
<sequence length="94" mass="10982">TLKPQIRQTKREWWLGSGRRTKQSCFVSSTNREVHRLQEKEDTSRTQSKISPSLVYYFVAATQIMDQAHVVVCLREDLCNLLKRSRETLPMATI</sequence>
<reference evidence="1" key="1">
    <citation type="submission" date="2022-08" db="EMBL/GenBank/DDBJ databases">
        <authorList>
            <person name="Gutierrez-Valencia J."/>
        </authorList>
    </citation>
    <scope>NUCLEOTIDE SEQUENCE</scope>
</reference>
<keyword evidence="2" id="KW-1185">Reference proteome</keyword>
<proteinExistence type="predicted"/>
<protein>
    <submittedName>
        <fullName evidence="1">Uncharacterized protein</fullName>
    </submittedName>
</protein>
<accession>A0AAV0MV93</accession>
<dbReference type="EMBL" id="CAMGYJ010000007">
    <property type="protein sequence ID" value="CAI0449966.1"/>
    <property type="molecule type" value="Genomic_DNA"/>
</dbReference>
<comment type="caution">
    <text evidence="1">The sequence shown here is derived from an EMBL/GenBank/DDBJ whole genome shotgun (WGS) entry which is preliminary data.</text>
</comment>